<gene>
    <name evidence="1" type="ORF">BBN63_30020</name>
</gene>
<proteinExistence type="predicted"/>
<sequence length="332" mass="36352">MTETMPQWIGRHAHHLTTLDPEAPLTDLLPLADIVRDAEVVAVGASTRQAHELSTLSHRVVRLLVEELGFRSLALEGDDASRVGLDEYISGGTGNPRALLAEARSFWQTGEILDVVRWMRSFNLRHPDDPVRFAGVVDSRRRDREQGHRLDGLAGIEVTLAEDTIRWHEHTGDKIVYWGGIAHTANGDPRTVSPSSPPLTHRNAGSYLREHFGAGYVSIGLTFHHGMAPYTVPAPPAEFADAVLGGTGLDAYLLDLRADSPASVRTWLDTPTRTRLIGPHYDPGDNAAYHLSGGSLADWFDVILHTQEVTPVRLLSRDDGRTRTEPGRGAGA</sequence>
<accession>A0A1U9R0N7</accession>
<reference evidence="1 2" key="1">
    <citation type="submission" date="2016-11" db="EMBL/GenBank/DDBJ databases">
        <title>Complete genome sequence of Streptomyces niveus SCSIO 3406.</title>
        <authorList>
            <person name="Zhu Q."/>
            <person name="Cheng W."/>
            <person name="Song Y."/>
            <person name="Li Q."/>
            <person name="Ju J."/>
        </authorList>
    </citation>
    <scope>NUCLEOTIDE SEQUENCE [LARGE SCALE GENOMIC DNA]</scope>
    <source>
        <strain evidence="1 2">SCSIO 3406</strain>
    </source>
</reference>
<dbReference type="EMBL" id="CP018047">
    <property type="protein sequence ID" value="AQU69793.1"/>
    <property type="molecule type" value="Genomic_DNA"/>
</dbReference>
<dbReference type="RefSeq" id="WP_078078442.1">
    <property type="nucleotide sequence ID" value="NZ_CP018047.1"/>
</dbReference>
<evidence type="ECO:0000313" key="2">
    <source>
        <dbReference type="Proteomes" id="UP000189677"/>
    </source>
</evidence>
<name>A0A1U9R0N7_STRNV</name>
<dbReference type="KEGG" id="snw:BBN63_30020"/>
<organism evidence="1 2">
    <name type="scientific">Streptomyces niveus</name>
    <name type="common">Streptomyces spheroides</name>
    <dbReference type="NCBI Taxonomy" id="193462"/>
    <lineage>
        <taxon>Bacteria</taxon>
        <taxon>Bacillati</taxon>
        <taxon>Actinomycetota</taxon>
        <taxon>Actinomycetes</taxon>
        <taxon>Kitasatosporales</taxon>
        <taxon>Streptomycetaceae</taxon>
        <taxon>Streptomyces</taxon>
    </lineage>
</organism>
<dbReference type="InterPro" id="IPR007815">
    <property type="entry name" value="Emycin_Estase"/>
</dbReference>
<dbReference type="OrthoDB" id="9810066at2"/>
<dbReference type="Pfam" id="PF05139">
    <property type="entry name" value="Erythro_esteras"/>
    <property type="match status" value="2"/>
</dbReference>
<dbReference type="CDD" id="cd14728">
    <property type="entry name" value="Ere-like"/>
    <property type="match status" value="1"/>
</dbReference>
<keyword evidence="2" id="KW-1185">Reference proteome</keyword>
<dbReference type="AlphaFoldDB" id="A0A1U9R0N7"/>
<dbReference type="InterPro" id="IPR052036">
    <property type="entry name" value="Hydrolase/PRTase-associated"/>
</dbReference>
<dbReference type="Gene3D" id="3.40.1660.10">
    <property type="entry name" value="EreA-like (biosynthetic domain)"/>
    <property type="match status" value="1"/>
</dbReference>
<dbReference type="PANTHER" id="PTHR31299:SF0">
    <property type="entry name" value="ESTERASE, PUTATIVE (AFU_ORTHOLOGUE AFUA_1G05850)-RELATED"/>
    <property type="match status" value="1"/>
</dbReference>
<dbReference type="PANTHER" id="PTHR31299">
    <property type="entry name" value="ESTERASE, PUTATIVE (AFU_ORTHOLOGUE AFUA_1G05850)-RELATED"/>
    <property type="match status" value="1"/>
</dbReference>
<evidence type="ECO:0000313" key="1">
    <source>
        <dbReference type="EMBL" id="AQU69793.1"/>
    </source>
</evidence>
<dbReference type="Gene3D" id="3.30.1870.10">
    <property type="entry name" value="EreA-like, domain 2"/>
    <property type="match status" value="1"/>
</dbReference>
<dbReference type="SUPFAM" id="SSF159501">
    <property type="entry name" value="EreA/ChaN-like"/>
    <property type="match status" value="1"/>
</dbReference>
<protein>
    <submittedName>
        <fullName evidence="1">Erythromycin esterase</fullName>
    </submittedName>
</protein>
<dbReference type="Proteomes" id="UP000189677">
    <property type="component" value="Chromosome"/>
</dbReference>
<dbReference type="GO" id="GO:0046677">
    <property type="term" value="P:response to antibiotic"/>
    <property type="evidence" value="ECO:0007669"/>
    <property type="project" value="InterPro"/>
</dbReference>